<dbReference type="InterPro" id="IPR053081">
    <property type="entry name" value="SIM_Modulators"/>
</dbReference>
<dbReference type="InterPro" id="IPR031671">
    <property type="entry name" value="SMIM5/18/22"/>
</dbReference>
<dbReference type="OMA" id="MTNICKE"/>
<keyword evidence="7" id="KW-1185">Reference proteome</keyword>
<comment type="subcellular location">
    <subcellularLocation>
        <location evidence="1">Membrane</location>
        <topology evidence="1">Single-pass membrane protein</topology>
    </subcellularLocation>
</comment>
<evidence type="ECO:0000256" key="3">
    <source>
        <dbReference type="ARBA" id="ARBA00022989"/>
    </source>
</evidence>
<sequence>MANITTTNATNNLPWYPESVPLSQVPLHQGWNVACFVIILLFILTVLSLTALALLYELLDCGCFAKEKTVKSEERGLKSKFDLCWCTMHISMHTFCGKE</sequence>
<dbReference type="Ensembl" id="ENSHCOT00000018126.1">
    <property type="protein sequence ID" value="ENSHCOP00000011416.1"/>
    <property type="gene ID" value="ENSHCOG00000014214.1"/>
</dbReference>
<organism evidence="6 7">
    <name type="scientific">Hippocampus comes</name>
    <name type="common">Tiger tail seahorse</name>
    <dbReference type="NCBI Taxonomy" id="109280"/>
    <lineage>
        <taxon>Eukaryota</taxon>
        <taxon>Metazoa</taxon>
        <taxon>Chordata</taxon>
        <taxon>Craniata</taxon>
        <taxon>Vertebrata</taxon>
        <taxon>Euteleostomi</taxon>
        <taxon>Actinopterygii</taxon>
        <taxon>Neopterygii</taxon>
        <taxon>Teleostei</taxon>
        <taxon>Neoteleostei</taxon>
        <taxon>Acanthomorphata</taxon>
        <taxon>Syngnathiaria</taxon>
        <taxon>Syngnathiformes</taxon>
        <taxon>Syngnathoidei</taxon>
        <taxon>Syngnathidae</taxon>
        <taxon>Hippocampus</taxon>
    </lineage>
</organism>
<reference evidence="6" key="2">
    <citation type="submission" date="2025-09" db="UniProtKB">
        <authorList>
            <consortium name="Ensembl"/>
        </authorList>
    </citation>
    <scope>IDENTIFICATION</scope>
</reference>
<evidence type="ECO:0000256" key="5">
    <source>
        <dbReference type="SAM" id="Phobius"/>
    </source>
</evidence>
<dbReference type="Proteomes" id="UP000264820">
    <property type="component" value="Unplaced"/>
</dbReference>
<accession>A0A3Q2YDS9</accession>
<dbReference type="GeneTree" id="ENSGT01000000218684"/>
<evidence type="ECO:0000256" key="1">
    <source>
        <dbReference type="ARBA" id="ARBA00004167"/>
    </source>
</evidence>
<dbReference type="PANTHER" id="PTHR36982">
    <property type="entry name" value="CLCA DOMAIN-CONTAINING PROTEIN"/>
    <property type="match status" value="1"/>
</dbReference>
<dbReference type="AlphaFoldDB" id="A0A3Q2YDS9"/>
<evidence type="ECO:0008006" key="8">
    <source>
        <dbReference type="Google" id="ProtNLM"/>
    </source>
</evidence>
<reference evidence="6" key="1">
    <citation type="submission" date="2025-08" db="UniProtKB">
        <authorList>
            <consortium name="Ensembl"/>
        </authorList>
    </citation>
    <scope>IDENTIFICATION</scope>
</reference>
<evidence type="ECO:0000313" key="7">
    <source>
        <dbReference type="Proteomes" id="UP000264820"/>
    </source>
</evidence>
<dbReference type="GO" id="GO:0016020">
    <property type="term" value="C:membrane"/>
    <property type="evidence" value="ECO:0007669"/>
    <property type="project" value="UniProtKB-SubCell"/>
</dbReference>
<proteinExistence type="predicted"/>
<evidence type="ECO:0000256" key="2">
    <source>
        <dbReference type="ARBA" id="ARBA00022692"/>
    </source>
</evidence>
<name>A0A3Q2YDS9_HIPCM</name>
<protein>
    <recommendedName>
        <fullName evidence="8">Small integral membrane protein 18</fullName>
    </recommendedName>
</protein>
<keyword evidence="3 5" id="KW-1133">Transmembrane helix</keyword>
<keyword evidence="2 5" id="KW-0812">Transmembrane</keyword>
<evidence type="ECO:0000256" key="4">
    <source>
        <dbReference type="ARBA" id="ARBA00023136"/>
    </source>
</evidence>
<evidence type="ECO:0000313" key="6">
    <source>
        <dbReference type="Ensembl" id="ENSHCOP00000011416.1"/>
    </source>
</evidence>
<dbReference type="PANTHER" id="PTHR36982:SF1">
    <property type="entry name" value="SMALL INTEGRAL MEMBRANE PROTEIN 18"/>
    <property type="match status" value="1"/>
</dbReference>
<keyword evidence="4 5" id="KW-0472">Membrane</keyword>
<dbReference type="Pfam" id="PF15831">
    <property type="entry name" value="SMIM5_18_22"/>
    <property type="match status" value="1"/>
</dbReference>
<feature type="transmembrane region" description="Helical" evidence="5">
    <location>
        <begin position="31"/>
        <end position="56"/>
    </location>
</feature>